<feature type="transmembrane region" description="Helical" evidence="2">
    <location>
        <begin position="34"/>
        <end position="53"/>
    </location>
</feature>
<evidence type="ECO:0000256" key="2">
    <source>
        <dbReference type="SAM" id="Phobius"/>
    </source>
</evidence>
<evidence type="ECO:0000256" key="1">
    <source>
        <dbReference type="SAM" id="MobiDB-lite"/>
    </source>
</evidence>
<sequence>MSSSVDVTAGAGTGTAKRAGASNRDPAIYGIRGMAALALLTVHVAMFSGLFGTRALGEPRPPSNFVGAFFVSGLPSFIGVFFVLPALYLYLPIARAIISGRKRPPQRNAFIRRLFRLLPAYYVMYLVVLLALNRESIDGVGYVLRPILLLQVYLPNPFVPNLMNGMEITWTVPSMVQWYLALPLIAWATHGYARRGATPASRARRLMLPVPILIAAGVGWLFFVKGQGWDNRMVFWWPQGFAPTIGIGMALAILLALSQVSPKDTAGVLRVAARRPPLFWLGALAVYLVNCARPFSVIGMDAIYSTSGLLVTYLMVAMFGLLAALPLTAPGARSQATQLVLGNKVVAHLGRVSYGIYLWHFAVMHVYLQPGSVFDGNARPIRELYGTAGFIELELVTVIGAVLMATLSYYLLERPVSAWADQRFRDRKAGVPALERARRGVRSAGDPTAALPAADAATAELAQAVADRDAIRSNLVDLEGSLGRQLLAGAELTGQTMRRWQTATADLTALWEMFNAYSAVVDDAAGAANGSRRPSVDVAELLTGPSVLLTGSPAPLAQRHITDNGQARVTPSAAVEQMNRLFRRTAELVTAAECAWTEVTGHLEGITADLARVRRLSPGDDTELASAEAELRRLLATLNSDPLSFWHDDRLDTEALDELRRTTAMLLARARQDDGATRD</sequence>
<feature type="transmembrane region" description="Helical" evidence="2">
    <location>
        <begin position="205"/>
        <end position="223"/>
    </location>
</feature>
<feature type="transmembrane region" description="Helical" evidence="2">
    <location>
        <begin position="65"/>
        <end position="93"/>
    </location>
</feature>
<feature type="region of interest" description="Disordered" evidence="1">
    <location>
        <begin position="1"/>
        <end position="20"/>
    </location>
</feature>
<organism evidence="4 5">
    <name type="scientific">Actinomadura fulvescens</name>
    <dbReference type="NCBI Taxonomy" id="46160"/>
    <lineage>
        <taxon>Bacteria</taxon>
        <taxon>Bacillati</taxon>
        <taxon>Actinomycetota</taxon>
        <taxon>Actinomycetes</taxon>
        <taxon>Streptosporangiales</taxon>
        <taxon>Thermomonosporaceae</taxon>
        <taxon>Actinomadura</taxon>
    </lineage>
</organism>
<feature type="transmembrane region" description="Helical" evidence="2">
    <location>
        <begin position="114"/>
        <end position="132"/>
    </location>
</feature>
<feature type="domain" description="Acyltransferase 3" evidence="3">
    <location>
        <begin position="28"/>
        <end position="406"/>
    </location>
</feature>
<gene>
    <name evidence="4" type="ORF">GCM10010411_39200</name>
</gene>
<dbReference type="PANTHER" id="PTHR23028">
    <property type="entry name" value="ACETYLTRANSFERASE"/>
    <property type="match status" value="1"/>
</dbReference>
<feature type="transmembrane region" description="Helical" evidence="2">
    <location>
        <begin position="235"/>
        <end position="257"/>
    </location>
</feature>
<feature type="transmembrane region" description="Helical" evidence="2">
    <location>
        <begin position="302"/>
        <end position="325"/>
    </location>
</feature>
<dbReference type="InterPro" id="IPR050879">
    <property type="entry name" value="Acyltransferase_3"/>
</dbReference>
<feature type="transmembrane region" description="Helical" evidence="2">
    <location>
        <begin position="345"/>
        <end position="368"/>
    </location>
</feature>
<name>A0ABP6C6J5_9ACTN</name>
<keyword evidence="2" id="KW-1133">Transmembrane helix</keyword>
<proteinExistence type="predicted"/>
<keyword evidence="2" id="KW-0472">Membrane</keyword>
<evidence type="ECO:0000313" key="5">
    <source>
        <dbReference type="Proteomes" id="UP001501509"/>
    </source>
</evidence>
<feature type="transmembrane region" description="Helical" evidence="2">
    <location>
        <begin position="388"/>
        <end position="412"/>
    </location>
</feature>
<protein>
    <recommendedName>
        <fullName evidence="3">Acyltransferase 3 domain-containing protein</fullName>
    </recommendedName>
</protein>
<feature type="transmembrane region" description="Helical" evidence="2">
    <location>
        <begin position="278"/>
        <end position="296"/>
    </location>
</feature>
<keyword evidence="5" id="KW-1185">Reference proteome</keyword>
<feature type="transmembrane region" description="Helical" evidence="2">
    <location>
        <begin position="176"/>
        <end position="193"/>
    </location>
</feature>
<dbReference type="InterPro" id="IPR002656">
    <property type="entry name" value="Acyl_transf_3_dom"/>
</dbReference>
<evidence type="ECO:0000259" key="3">
    <source>
        <dbReference type="Pfam" id="PF01757"/>
    </source>
</evidence>
<dbReference type="RefSeq" id="WP_344542790.1">
    <property type="nucleotide sequence ID" value="NZ_BAAATD010000005.1"/>
</dbReference>
<accession>A0ABP6C6J5</accession>
<dbReference type="PANTHER" id="PTHR23028:SF53">
    <property type="entry name" value="ACYL_TRANSF_3 DOMAIN-CONTAINING PROTEIN"/>
    <property type="match status" value="1"/>
</dbReference>
<dbReference type="Pfam" id="PF01757">
    <property type="entry name" value="Acyl_transf_3"/>
    <property type="match status" value="1"/>
</dbReference>
<evidence type="ECO:0000313" key="4">
    <source>
        <dbReference type="EMBL" id="GAA2601606.1"/>
    </source>
</evidence>
<keyword evidence="2" id="KW-0812">Transmembrane</keyword>
<reference evidence="5" key="1">
    <citation type="journal article" date="2019" name="Int. J. Syst. Evol. Microbiol.">
        <title>The Global Catalogue of Microorganisms (GCM) 10K type strain sequencing project: providing services to taxonomists for standard genome sequencing and annotation.</title>
        <authorList>
            <consortium name="The Broad Institute Genomics Platform"/>
            <consortium name="The Broad Institute Genome Sequencing Center for Infectious Disease"/>
            <person name="Wu L."/>
            <person name="Ma J."/>
        </authorList>
    </citation>
    <scope>NUCLEOTIDE SEQUENCE [LARGE SCALE GENOMIC DNA]</scope>
    <source>
        <strain evidence="5">JCM 6833</strain>
    </source>
</reference>
<comment type="caution">
    <text evidence="4">The sequence shown here is derived from an EMBL/GenBank/DDBJ whole genome shotgun (WGS) entry which is preliminary data.</text>
</comment>
<feature type="compositionally biased region" description="Low complexity" evidence="1">
    <location>
        <begin position="8"/>
        <end position="20"/>
    </location>
</feature>
<dbReference type="EMBL" id="BAAATD010000005">
    <property type="protein sequence ID" value="GAA2601606.1"/>
    <property type="molecule type" value="Genomic_DNA"/>
</dbReference>
<dbReference type="Proteomes" id="UP001501509">
    <property type="component" value="Unassembled WGS sequence"/>
</dbReference>